<dbReference type="STRING" id="5486.A0A367XTH0"/>
<dbReference type="GO" id="GO:0005634">
    <property type="term" value="C:nucleus"/>
    <property type="evidence" value="ECO:0007669"/>
    <property type="project" value="TreeGrafter"/>
</dbReference>
<evidence type="ECO:0000259" key="2">
    <source>
        <dbReference type="PROSITE" id="PS50173"/>
    </source>
</evidence>
<dbReference type="Gene3D" id="3.40.1170.60">
    <property type="match status" value="1"/>
</dbReference>
<dbReference type="GO" id="GO:0042276">
    <property type="term" value="P:error-prone translesion synthesis"/>
    <property type="evidence" value="ECO:0007669"/>
    <property type="project" value="TreeGrafter"/>
</dbReference>
<gene>
    <name evidence="3" type="primary">REV1</name>
    <name evidence="3" type="ORF">Cantr_05861</name>
</gene>
<evidence type="ECO:0000256" key="1">
    <source>
        <dbReference type="SAM" id="MobiDB-lite"/>
    </source>
</evidence>
<dbReference type="Pfam" id="PF00817">
    <property type="entry name" value="IMS"/>
    <property type="match status" value="1"/>
</dbReference>
<dbReference type="GO" id="GO:0006281">
    <property type="term" value="P:DNA repair"/>
    <property type="evidence" value="ECO:0007669"/>
    <property type="project" value="InterPro"/>
</dbReference>
<dbReference type="Gene3D" id="3.30.70.270">
    <property type="match status" value="1"/>
</dbReference>
<dbReference type="Gene3D" id="1.10.150.20">
    <property type="entry name" value="5' to 3' exonuclease, C-terminal subdomain"/>
    <property type="match status" value="1"/>
</dbReference>
<protein>
    <submittedName>
        <fullName evidence="3">DNA repair protein REV1</fullName>
    </submittedName>
</protein>
<dbReference type="GO" id="GO:0070987">
    <property type="term" value="P:error-free translesion synthesis"/>
    <property type="evidence" value="ECO:0007669"/>
    <property type="project" value="TreeGrafter"/>
</dbReference>
<dbReference type="OrthoDB" id="427711at2759"/>
<dbReference type="Gene3D" id="6.10.250.1490">
    <property type="match status" value="1"/>
</dbReference>
<feature type="compositionally biased region" description="Basic and acidic residues" evidence="1">
    <location>
        <begin position="14"/>
        <end position="25"/>
    </location>
</feature>
<dbReference type="GO" id="GO:0003887">
    <property type="term" value="F:DNA-directed DNA polymerase activity"/>
    <property type="evidence" value="ECO:0007669"/>
    <property type="project" value="TreeGrafter"/>
</dbReference>
<dbReference type="PROSITE" id="PS50173">
    <property type="entry name" value="UMUC"/>
    <property type="match status" value="1"/>
</dbReference>
<evidence type="ECO:0000313" key="3">
    <source>
        <dbReference type="EMBL" id="RCK56102.1"/>
    </source>
</evidence>
<dbReference type="InterPro" id="IPR043128">
    <property type="entry name" value="Rev_trsase/Diguanyl_cyclase"/>
</dbReference>
<dbReference type="PANTHER" id="PTHR45990">
    <property type="entry name" value="DNA REPAIR PROTEIN REV1"/>
    <property type="match status" value="1"/>
</dbReference>
<dbReference type="GO" id="GO:0003684">
    <property type="term" value="F:damaged DNA binding"/>
    <property type="evidence" value="ECO:0007669"/>
    <property type="project" value="InterPro"/>
</dbReference>
<proteinExistence type="predicted"/>
<dbReference type="EMBL" id="QLNQ01000029">
    <property type="protein sequence ID" value="RCK56102.1"/>
    <property type="molecule type" value="Genomic_DNA"/>
</dbReference>
<feature type="region of interest" description="Disordered" evidence="1">
    <location>
        <begin position="1"/>
        <end position="25"/>
    </location>
</feature>
<dbReference type="PANTHER" id="PTHR45990:SF1">
    <property type="entry name" value="DNA REPAIR PROTEIN REV1"/>
    <property type="match status" value="1"/>
</dbReference>
<accession>A0A367XTH0</accession>
<dbReference type="SUPFAM" id="SSF56672">
    <property type="entry name" value="DNA/RNA polymerases"/>
    <property type="match status" value="1"/>
</dbReference>
<name>A0A367XTH0_9ASCO</name>
<dbReference type="InterPro" id="IPR001126">
    <property type="entry name" value="UmuC"/>
</dbReference>
<reference evidence="3 4" key="1">
    <citation type="submission" date="2018-06" db="EMBL/GenBank/DDBJ databases">
        <title>Whole genome sequencing of Candida tropicalis (genome annotated by CSBL at Korea University).</title>
        <authorList>
            <person name="Ahn J."/>
        </authorList>
    </citation>
    <scope>NUCLEOTIDE SEQUENCE [LARGE SCALE GENOMIC DNA]</scope>
    <source>
        <strain evidence="3 4">ATCC 20962</strain>
    </source>
</reference>
<dbReference type="InterPro" id="IPR043502">
    <property type="entry name" value="DNA/RNA_pol_sf"/>
</dbReference>
<evidence type="ECO:0000313" key="4">
    <source>
        <dbReference type="Proteomes" id="UP000253472"/>
    </source>
</evidence>
<feature type="domain" description="UmuC" evidence="2">
    <location>
        <begin position="251"/>
        <end position="305"/>
    </location>
</feature>
<dbReference type="AlphaFoldDB" id="A0A367XTH0"/>
<organism evidence="3 4">
    <name type="scientific">Candida viswanathii</name>
    <dbReference type="NCBI Taxonomy" id="5486"/>
    <lineage>
        <taxon>Eukaryota</taxon>
        <taxon>Fungi</taxon>
        <taxon>Dikarya</taxon>
        <taxon>Ascomycota</taxon>
        <taxon>Saccharomycotina</taxon>
        <taxon>Pichiomycetes</taxon>
        <taxon>Debaryomycetaceae</taxon>
        <taxon>Candida/Lodderomyces clade</taxon>
        <taxon>Candida</taxon>
    </lineage>
</organism>
<dbReference type="Proteomes" id="UP000253472">
    <property type="component" value="Unassembled WGS sequence"/>
</dbReference>
<dbReference type="Gene3D" id="3.30.1490.100">
    <property type="entry name" value="DNA polymerase, Y-family, little finger domain"/>
    <property type="match status" value="1"/>
</dbReference>
<sequence length="494" mass="56394">MGTRRLWQGNARRTASDREEPNKSVGELHKFGDYGTYFRSKHLKQQQQDEEYVKWDLKRRKLQNLGAQPKQISKGALLVILHGGKFISYLVNKSSATHISSKHGGWWTVWQTTTLGLEGYRLIAEVAYDQKRLEFSKQKPIEEEEQDDDDEEEGDDEFFRNCKKWRRLVAPRTRDTAGQKGVHKVNGSLVLDARHPDFLPGFFKNSRLHHLSMWKSDLRLKFLRKIVKEELHRSQPKFENPFLDSHQTKVIMHIDFDCFFATASCLLRPDLDINKDPVAVTHGGKTSDVASCNYVARGFGLRNGMWLGKLGNCEILEVWWRNYRRGSVRCLQIDQMSSECGSLRNVLLAKLALRKAKPNGQFQLFSEVEPFLNTVPYSPHRIHKSRTFSFKQTGLIELLGDKTGSKLYDYCRGVDETSIEIDTKNPEAVLGRSLSPLMSTLELGSIRVVSEARTLGICGSSLTLKLAKRAADAPINPSKFLGMGRCDFINKSSR</sequence>
<dbReference type="InterPro" id="IPR036775">
    <property type="entry name" value="DNA_pol_Y-fam_lit_finger_sf"/>
</dbReference>
<comment type="caution">
    <text evidence="3">The sequence shown here is derived from an EMBL/GenBank/DDBJ whole genome shotgun (WGS) entry which is preliminary data.</text>
</comment>
<dbReference type="GO" id="GO:0017125">
    <property type="term" value="F:deoxycytidyl transferase activity"/>
    <property type="evidence" value="ECO:0007669"/>
    <property type="project" value="TreeGrafter"/>
</dbReference>
<keyword evidence="4" id="KW-1185">Reference proteome</keyword>